<dbReference type="NCBIfam" id="NF004130">
    <property type="entry name" value="PRK05618.1-5"/>
    <property type="match status" value="1"/>
</dbReference>
<dbReference type="Proteomes" id="UP000185639">
    <property type="component" value="Unassembled WGS sequence"/>
</dbReference>
<dbReference type="InterPro" id="IPR020057">
    <property type="entry name" value="Ribosomal_bL25_b-dom"/>
</dbReference>
<reference evidence="10" key="1">
    <citation type="submission" date="2017-01" db="EMBL/GenBank/DDBJ databases">
        <authorList>
            <person name="Varghese N."/>
            <person name="Submissions S."/>
        </authorList>
    </citation>
    <scope>NUCLEOTIDE SEQUENCE [LARGE SCALE GENOMIC DNA]</scope>
    <source>
        <strain evidence="10">DSM 24913</strain>
    </source>
</reference>
<keyword evidence="2 5" id="KW-0694">RNA-binding</keyword>
<feature type="domain" description="Large ribosomal subunit protein bL25 beta" evidence="8">
    <location>
        <begin position="106"/>
        <end position="197"/>
    </location>
</feature>
<accession>A0A1N7J1Z5</accession>
<dbReference type="PANTHER" id="PTHR33284">
    <property type="entry name" value="RIBOSOMAL PROTEIN L25/GLN-TRNA SYNTHETASE, ANTI-CODON-BINDING DOMAIN-CONTAINING PROTEIN"/>
    <property type="match status" value="1"/>
</dbReference>
<dbReference type="GO" id="GO:0006412">
    <property type="term" value="P:translation"/>
    <property type="evidence" value="ECO:0007669"/>
    <property type="project" value="UniProtKB-UniRule"/>
</dbReference>
<dbReference type="AlphaFoldDB" id="A0A1N7J1Z5"/>
<gene>
    <name evidence="5" type="primary">rplY</name>
    <name evidence="5" type="synonym">ctc</name>
    <name evidence="9" type="ORF">SAMN05421686_101272</name>
</gene>
<keyword evidence="1 5" id="KW-0699">rRNA-binding</keyword>
<dbReference type="InterPro" id="IPR037121">
    <property type="entry name" value="Ribosomal_bL25_C"/>
</dbReference>
<dbReference type="HAMAP" id="MF_01334">
    <property type="entry name" value="Ribosomal_bL25_CTC"/>
    <property type="match status" value="1"/>
</dbReference>
<dbReference type="CDD" id="cd00495">
    <property type="entry name" value="Ribosomal_L25_TL5_CTC"/>
    <property type="match status" value="1"/>
</dbReference>
<name>A0A1N7J1Z5_9GAMM</name>
<organism evidence="9 10">
    <name type="scientific">Thalassolituus maritimus</name>
    <dbReference type="NCBI Taxonomy" id="484498"/>
    <lineage>
        <taxon>Bacteria</taxon>
        <taxon>Pseudomonadati</taxon>
        <taxon>Pseudomonadota</taxon>
        <taxon>Gammaproteobacteria</taxon>
        <taxon>Oceanospirillales</taxon>
        <taxon>Oceanospirillaceae</taxon>
        <taxon>Thalassolituus</taxon>
    </lineage>
</organism>
<dbReference type="Gene3D" id="2.40.240.10">
    <property type="entry name" value="Ribosomal Protein L25, Chain P"/>
    <property type="match status" value="1"/>
</dbReference>
<sequence>MSDFTLSAVTREDAGKGASRRLRRENGVPAIIYGGKAGGNDRKPTPITLKANELNKALESEAFYSSIITLSVDGKDETVILKDLQRHPAKAMIWHADFQRVSKSSKITTTVPLHFLNEDTCKGVKLGGGKIMHQMTTLEIVCAAGDLPEFIEIDMADVEVGGVIHLSDLKLPKGVESLALSHGPEHDTSVVSVIEPKGSKEDDAEDAEAEGGDE</sequence>
<dbReference type="InterPro" id="IPR020930">
    <property type="entry name" value="Ribosomal_uL5_bac-type"/>
</dbReference>
<dbReference type="GO" id="GO:0022625">
    <property type="term" value="C:cytosolic large ribosomal subunit"/>
    <property type="evidence" value="ECO:0007669"/>
    <property type="project" value="TreeGrafter"/>
</dbReference>
<dbReference type="InterPro" id="IPR020056">
    <property type="entry name" value="Rbsml_bL25/Gln-tRNA_synth_N"/>
</dbReference>
<keyword evidence="10" id="KW-1185">Reference proteome</keyword>
<keyword evidence="4 5" id="KW-0687">Ribonucleoprotein</keyword>
<evidence type="ECO:0000256" key="6">
    <source>
        <dbReference type="SAM" id="MobiDB-lite"/>
    </source>
</evidence>
<feature type="compositionally biased region" description="Acidic residues" evidence="6">
    <location>
        <begin position="202"/>
        <end position="214"/>
    </location>
</feature>
<dbReference type="GO" id="GO:0008097">
    <property type="term" value="F:5S rRNA binding"/>
    <property type="evidence" value="ECO:0007669"/>
    <property type="project" value="InterPro"/>
</dbReference>
<dbReference type="InterPro" id="IPR001021">
    <property type="entry name" value="Ribosomal_bL25_long"/>
</dbReference>
<comment type="subunit">
    <text evidence="5">Part of the 50S ribosomal subunit; part of the 5S rRNA/L5/L18/L25 subcomplex. Contacts the 5S rRNA. Binds to the 5S rRNA independently of L5 and L18.</text>
</comment>
<dbReference type="Pfam" id="PF01386">
    <property type="entry name" value="Ribosomal_L25p"/>
    <property type="match status" value="1"/>
</dbReference>
<dbReference type="InterPro" id="IPR020055">
    <property type="entry name" value="Ribosomal_bL25_short"/>
</dbReference>
<evidence type="ECO:0000313" key="10">
    <source>
        <dbReference type="Proteomes" id="UP000185639"/>
    </source>
</evidence>
<dbReference type="EMBL" id="FTOH01000001">
    <property type="protein sequence ID" value="SIS43398.1"/>
    <property type="molecule type" value="Genomic_DNA"/>
</dbReference>
<evidence type="ECO:0000256" key="1">
    <source>
        <dbReference type="ARBA" id="ARBA00022730"/>
    </source>
</evidence>
<dbReference type="Gene3D" id="2.170.120.20">
    <property type="entry name" value="Ribosomal protein L25, beta domain"/>
    <property type="match status" value="1"/>
</dbReference>
<dbReference type="GO" id="GO:0003735">
    <property type="term" value="F:structural constituent of ribosome"/>
    <property type="evidence" value="ECO:0007669"/>
    <property type="project" value="InterPro"/>
</dbReference>
<dbReference type="RefSeq" id="WP_175607843.1">
    <property type="nucleotide sequence ID" value="NZ_FTOH01000001.1"/>
</dbReference>
<evidence type="ECO:0000259" key="8">
    <source>
        <dbReference type="Pfam" id="PF14693"/>
    </source>
</evidence>
<dbReference type="NCBIfam" id="TIGR00731">
    <property type="entry name" value="bL25_bact_ctc"/>
    <property type="match status" value="1"/>
</dbReference>
<feature type="region of interest" description="Disordered" evidence="6">
    <location>
        <begin position="180"/>
        <end position="214"/>
    </location>
</feature>
<evidence type="ECO:0000256" key="3">
    <source>
        <dbReference type="ARBA" id="ARBA00022980"/>
    </source>
</evidence>
<dbReference type="InterPro" id="IPR029751">
    <property type="entry name" value="Ribosomal_L25_dom"/>
</dbReference>
<protein>
    <recommendedName>
        <fullName evidence="5">Large ribosomal subunit protein bL25</fullName>
    </recommendedName>
    <alternativeName>
        <fullName evidence="5">General stress protein CTC</fullName>
    </alternativeName>
</protein>
<comment type="function">
    <text evidence="5">This is one of the proteins that binds to the 5S RNA in the ribosome where it forms part of the central protuberance.</text>
</comment>
<dbReference type="SUPFAM" id="SSF50715">
    <property type="entry name" value="Ribosomal protein L25-like"/>
    <property type="match status" value="1"/>
</dbReference>
<dbReference type="HAMAP" id="MF_01336">
    <property type="entry name" value="Ribosomal_bL25"/>
    <property type="match status" value="1"/>
</dbReference>
<comment type="similarity">
    <text evidence="5">Belongs to the bacterial ribosomal protein bL25 family. CTC subfamily.</text>
</comment>
<evidence type="ECO:0000313" key="9">
    <source>
        <dbReference type="EMBL" id="SIS43398.1"/>
    </source>
</evidence>
<evidence type="ECO:0000256" key="2">
    <source>
        <dbReference type="ARBA" id="ARBA00022884"/>
    </source>
</evidence>
<feature type="domain" description="Large ribosomal subunit protein bL25 L25" evidence="7">
    <location>
        <begin position="6"/>
        <end position="98"/>
    </location>
</feature>
<dbReference type="Pfam" id="PF14693">
    <property type="entry name" value="Ribosomal_TL5_C"/>
    <property type="match status" value="1"/>
</dbReference>
<evidence type="ECO:0000256" key="4">
    <source>
        <dbReference type="ARBA" id="ARBA00023274"/>
    </source>
</evidence>
<dbReference type="PANTHER" id="PTHR33284:SF1">
    <property type="entry name" value="RIBOSOMAL PROTEIN L25_GLN-TRNA SYNTHETASE, ANTI-CODON-BINDING DOMAIN-CONTAINING PROTEIN"/>
    <property type="match status" value="1"/>
</dbReference>
<dbReference type="STRING" id="484498.SAMN05421686_101272"/>
<keyword evidence="3 5" id="KW-0689">Ribosomal protein</keyword>
<dbReference type="NCBIfam" id="NF004128">
    <property type="entry name" value="PRK05618.1-2"/>
    <property type="match status" value="1"/>
</dbReference>
<evidence type="ECO:0000259" key="7">
    <source>
        <dbReference type="Pfam" id="PF01386"/>
    </source>
</evidence>
<dbReference type="InterPro" id="IPR011035">
    <property type="entry name" value="Ribosomal_bL25/Gln-tRNA_synth"/>
</dbReference>
<dbReference type="NCBIfam" id="NF004612">
    <property type="entry name" value="PRK05943.1"/>
    <property type="match status" value="1"/>
</dbReference>
<evidence type="ECO:0000256" key="5">
    <source>
        <dbReference type="HAMAP-Rule" id="MF_01334"/>
    </source>
</evidence>
<proteinExistence type="inferred from homology"/>